<feature type="domain" description="Methyltransferase" evidence="2">
    <location>
        <begin position="53"/>
        <end position="149"/>
    </location>
</feature>
<dbReference type="GO" id="GO:0032259">
    <property type="term" value="P:methylation"/>
    <property type="evidence" value="ECO:0007669"/>
    <property type="project" value="UniProtKB-KW"/>
</dbReference>
<dbReference type="RefSeq" id="WP_258389551.1">
    <property type="nucleotide sequence ID" value="NZ_CP091430.1"/>
</dbReference>
<name>A0ABY5SLQ4_9BACL</name>
<reference evidence="3" key="1">
    <citation type="submission" date="2022-01" db="EMBL/GenBank/DDBJ databases">
        <title>Paenibacillus spongiae sp. nov., isolated from marine sponge.</title>
        <authorList>
            <person name="Li Z."/>
            <person name="Zhang M."/>
        </authorList>
    </citation>
    <scope>NUCLEOTIDE SEQUENCE</scope>
    <source>
        <strain evidence="3">PHS-Z3</strain>
    </source>
</reference>
<keyword evidence="4" id="KW-1185">Reference proteome</keyword>
<keyword evidence="1" id="KW-0808">Transferase</keyword>
<gene>
    <name evidence="3" type="ORF">L1F29_17385</name>
</gene>
<evidence type="ECO:0000256" key="1">
    <source>
        <dbReference type="ARBA" id="ARBA00022679"/>
    </source>
</evidence>
<protein>
    <submittedName>
        <fullName evidence="3">Class I SAM-dependent methyltransferase</fullName>
    </submittedName>
</protein>
<evidence type="ECO:0000313" key="4">
    <source>
        <dbReference type="Proteomes" id="UP001057877"/>
    </source>
</evidence>
<evidence type="ECO:0000259" key="2">
    <source>
        <dbReference type="Pfam" id="PF13649"/>
    </source>
</evidence>
<dbReference type="CDD" id="cd02440">
    <property type="entry name" value="AdoMet_MTases"/>
    <property type="match status" value="1"/>
</dbReference>
<dbReference type="Proteomes" id="UP001057877">
    <property type="component" value="Chromosome"/>
</dbReference>
<keyword evidence="3" id="KW-0489">Methyltransferase</keyword>
<dbReference type="PANTHER" id="PTHR43861">
    <property type="entry name" value="TRANS-ACONITATE 2-METHYLTRANSFERASE-RELATED"/>
    <property type="match status" value="1"/>
</dbReference>
<sequence length="264" mass="29939">MEESVLDFYDDLAETYHLIFVDWNHAISWQGEVLSKIIHSKLASPDKVDASLLDCSCGIGTQAIGLANHGFKITATDLSPVSIERATKEAVSFGVEISFGVADFRSLEKEVSGVFDVVLSADNAVPHLLTDEDLYLAVINMYSKVKDDGVLLITMRDYDELVKEKPRATEPRIFDKGKRIVFQVWDWADDAKTYQTNHFLIQEINGQWITKHNKTRYRALLRDEFSHILRTVGFSDIEWIMPSESGYYQPIVTARKNGRLSSLT</sequence>
<dbReference type="Pfam" id="PF13649">
    <property type="entry name" value="Methyltransf_25"/>
    <property type="match status" value="1"/>
</dbReference>
<evidence type="ECO:0000313" key="3">
    <source>
        <dbReference type="EMBL" id="UVI33498.1"/>
    </source>
</evidence>
<dbReference type="EMBL" id="CP091430">
    <property type="protein sequence ID" value="UVI33498.1"/>
    <property type="molecule type" value="Genomic_DNA"/>
</dbReference>
<dbReference type="GO" id="GO:0008168">
    <property type="term" value="F:methyltransferase activity"/>
    <property type="evidence" value="ECO:0007669"/>
    <property type="project" value="UniProtKB-KW"/>
</dbReference>
<dbReference type="InterPro" id="IPR041698">
    <property type="entry name" value="Methyltransf_25"/>
</dbReference>
<accession>A0ABY5SLQ4</accession>
<organism evidence="3 4">
    <name type="scientific">Paenibacillus spongiae</name>
    <dbReference type="NCBI Taxonomy" id="2909671"/>
    <lineage>
        <taxon>Bacteria</taxon>
        <taxon>Bacillati</taxon>
        <taxon>Bacillota</taxon>
        <taxon>Bacilli</taxon>
        <taxon>Bacillales</taxon>
        <taxon>Paenibacillaceae</taxon>
        <taxon>Paenibacillus</taxon>
    </lineage>
</organism>
<proteinExistence type="predicted"/>
<dbReference type="InterPro" id="IPR029063">
    <property type="entry name" value="SAM-dependent_MTases_sf"/>
</dbReference>
<dbReference type="SUPFAM" id="SSF53335">
    <property type="entry name" value="S-adenosyl-L-methionine-dependent methyltransferases"/>
    <property type="match status" value="1"/>
</dbReference>
<dbReference type="Gene3D" id="3.40.50.150">
    <property type="entry name" value="Vaccinia Virus protein VP39"/>
    <property type="match status" value="1"/>
</dbReference>